<sequence>MESTDSFHLYTYYASSCCQRVIIAAHLKGIKLSFSFPNLGDAEHRNKYKSTVNPSATVPTLVVAHGSGGKTTIRQSVAILEYLEERYPNRYPLLPPVGEPEGRALVRDFVNIISSDTQPPANSRIAQRVKAIRNNLEDQIAFVKSAVVDGLEAYEQLLGESLDTRTGATTIGAGVTMADVCLIPAVDQALIYRFDLQFVPNIMKIYKNLKQLEAFKAADWRNQEDTPAKYRIQSS</sequence>
<dbReference type="SFLD" id="SFLDG00358">
    <property type="entry name" value="Main_(cytGST)"/>
    <property type="match status" value="1"/>
</dbReference>
<proteinExistence type="inferred from homology"/>
<dbReference type="GO" id="GO:0016034">
    <property type="term" value="F:maleylacetoacetate isomerase activity"/>
    <property type="evidence" value="ECO:0007669"/>
    <property type="project" value="TreeGrafter"/>
</dbReference>
<dbReference type="InterPro" id="IPR005955">
    <property type="entry name" value="GST_Zeta"/>
</dbReference>
<feature type="domain" description="GST N-terminal" evidence="2">
    <location>
        <begin position="5"/>
        <end position="91"/>
    </location>
</feature>
<dbReference type="SFLD" id="SFLDS00019">
    <property type="entry name" value="Glutathione_Transferase_(cytos"/>
    <property type="match status" value="1"/>
</dbReference>
<dbReference type="GO" id="GO:0006559">
    <property type="term" value="P:L-phenylalanine catabolic process"/>
    <property type="evidence" value="ECO:0007669"/>
    <property type="project" value="TreeGrafter"/>
</dbReference>
<dbReference type="InterPro" id="IPR010987">
    <property type="entry name" value="Glutathione-S-Trfase_C-like"/>
</dbReference>
<dbReference type="GO" id="GO:0004364">
    <property type="term" value="F:glutathione transferase activity"/>
    <property type="evidence" value="ECO:0007669"/>
    <property type="project" value="TreeGrafter"/>
</dbReference>
<keyword evidence="5" id="KW-1185">Reference proteome</keyword>
<dbReference type="InterPro" id="IPR036282">
    <property type="entry name" value="Glutathione-S-Trfase_C_sf"/>
</dbReference>
<dbReference type="EMBL" id="JAQHRD010000018">
    <property type="protein sequence ID" value="KAJ6436680.1"/>
    <property type="molecule type" value="Genomic_DNA"/>
</dbReference>
<dbReference type="NCBIfam" id="TIGR01262">
    <property type="entry name" value="maiA"/>
    <property type="match status" value="1"/>
</dbReference>
<dbReference type="GO" id="GO:0005739">
    <property type="term" value="C:mitochondrion"/>
    <property type="evidence" value="ECO:0007669"/>
    <property type="project" value="TreeGrafter"/>
</dbReference>
<evidence type="ECO:0000313" key="4">
    <source>
        <dbReference type="EMBL" id="KAJ6436680.1"/>
    </source>
</evidence>
<dbReference type="SUPFAM" id="SSF52833">
    <property type="entry name" value="Thioredoxin-like"/>
    <property type="match status" value="1"/>
</dbReference>
<dbReference type="SUPFAM" id="SSF47616">
    <property type="entry name" value="GST C-terminal domain-like"/>
    <property type="match status" value="1"/>
</dbReference>
<dbReference type="InterPro" id="IPR040079">
    <property type="entry name" value="Glutathione_S-Trfase"/>
</dbReference>
<accession>A0AB34FEA6</accession>
<dbReference type="InterPro" id="IPR004045">
    <property type="entry name" value="Glutathione_S-Trfase_N"/>
</dbReference>
<dbReference type="Gene3D" id="3.40.30.10">
    <property type="entry name" value="Glutaredoxin"/>
    <property type="match status" value="1"/>
</dbReference>
<organism evidence="4 5">
    <name type="scientific">Purpureocillium lavendulum</name>
    <dbReference type="NCBI Taxonomy" id="1247861"/>
    <lineage>
        <taxon>Eukaryota</taxon>
        <taxon>Fungi</taxon>
        <taxon>Dikarya</taxon>
        <taxon>Ascomycota</taxon>
        <taxon>Pezizomycotina</taxon>
        <taxon>Sordariomycetes</taxon>
        <taxon>Hypocreomycetidae</taxon>
        <taxon>Hypocreales</taxon>
        <taxon>Ophiocordycipitaceae</taxon>
        <taxon>Purpureocillium</taxon>
    </lineage>
</organism>
<evidence type="ECO:0000256" key="1">
    <source>
        <dbReference type="ARBA" id="ARBA00010007"/>
    </source>
</evidence>
<dbReference type="PROSITE" id="PS50404">
    <property type="entry name" value="GST_NTER"/>
    <property type="match status" value="1"/>
</dbReference>
<gene>
    <name evidence="4" type="primary">maiA</name>
    <name evidence="4" type="ORF">O9K51_10799</name>
</gene>
<keyword evidence="4" id="KW-0413">Isomerase</keyword>
<dbReference type="GO" id="GO:0006749">
    <property type="term" value="P:glutathione metabolic process"/>
    <property type="evidence" value="ECO:0007669"/>
    <property type="project" value="TreeGrafter"/>
</dbReference>
<dbReference type="Proteomes" id="UP001163105">
    <property type="component" value="Unassembled WGS sequence"/>
</dbReference>
<dbReference type="AlphaFoldDB" id="A0AB34FEA6"/>
<dbReference type="PANTHER" id="PTHR42673:SF4">
    <property type="entry name" value="MALEYLACETOACETATE ISOMERASE"/>
    <property type="match status" value="1"/>
</dbReference>
<reference evidence="4" key="1">
    <citation type="submission" date="2023-01" db="EMBL/GenBank/DDBJ databases">
        <title>The growth and conidiation of Purpureocillium lavendulum are regulated by nitrogen source and histone H3K14 acetylation.</title>
        <authorList>
            <person name="Tang P."/>
            <person name="Han J."/>
            <person name="Zhang C."/>
            <person name="Tang P."/>
            <person name="Qi F."/>
            <person name="Zhang K."/>
            <person name="Liang L."/>
        </authorList>
    </citation>
    <scope>NUCLEOTIDE SEQUENCE</scope>
    <source>
        <strain evidence="4">YMF1.00683</strain>
    </source>
</reference>
<comment type="caution">
    <text evidence="4">The sequence shown here is derived from an EMBL/GenBank/DDBJ whole genome shotgun (WGS) entry which is preliminary data.</text>
</comment>
<protein>
    <submittedName>
        <fullName evidence="4">Maleylacetoacetate isomerase</fullName>
    </submittedName>
</protein>
<dbReference type="InterPro" id="IPR036249">
    <property type="entry name" value="Thioredoxin-like_sf"/>
</dbReference>
<evidence type="ECO:0000313" key="5">
    <source>
        <dbReference type="Proteomes" id="UP001163105"/>
    </source>
</evidence>
<dbReference type="Gene3D" id="1.20.1050.10">
    <property type="match status" value="1"/>
</dbReference>
<name>A0AB34FEA6_9HYPO</name>
<evidence type="ECO:0000259" key="2">
    <source>
        <dbReference type="PROSITE" id="PS50404"/>
    </source>
</evidence>
<evidence type="ECO:0000259" key="3">
    <source>
        <dbReference type="PROSITE" id="PS50405"/>
    </source>
</evidence>
<comment type="similarity">
    <text evidence="1">Belongs to the GST superfamily. Zeta family.</text>
</comment>
<dbReference type="PANTHER" id="PTHR42673">
    <property type="entry name" value="MALEYLACETOACETATE ISOMERASE"/>
    <property type="match status" value="1"/>
</dbReference>
<dbReference type="PROSITE" id="PS50405">
    <property type="entry name" value="GST_CTER"/>
    <property type="match status" value="1"/>
</dbReference>
<dbReference type="Pfam" id="PF13417">
    <property type="entry name" value="GST_N_3"/>
    <property type="match status" value="1"/>
</dbReference>
<feature type="domain" description="GST C-terminal" evidence="3">
    <location>
        <begin position="99"/>
        <end position="228"/>
    </location>
</feature>